<dbReference type="AlphaFoldDB" id="A0A024P381"/>
<accession>A0A024P381</accession>
<evidence type="ECO:0000313" key="3">
    <source>
        <dbReference type="Proteomes" id="UP000028868"/>
    </source>
</evidence>
<keyword evidence="1" id="KW-1133">Transmembrane helix</keyword>
<gene>
    <name evidence="2" type="ORF">BN983_00697</name>
</gene>
<proteinExistence type="predicted"/>
<reference evidence="3" key="1">
    <citation type="submission" date="2014-03" db="EMBL/GenBank/DDBJ databases">
        <authorList>
            <person name="Urmite Genomes U."/>
        </authorList>
    </citation>
    <scope>NUCLEOTIDE SEQUENCE [LARGE SCALE GENOMIC DNA]</scope>
    <source>
        <strain evidence="3">HD-03</strain>
    </source>
</reference>
<evidence type="ECO:0000313" key="2">
    <source>
        <dbReference type="EMBL" id="CDQ22488.1"/>
    </source>
</evidence>
<dbReference type="Proteomes" id="UP000028868">
    <property type="component" value="Unassembled WGS sequence"/>
</dbReference>
<organism evidence="2 3">
    <name type="scientific">Halobacillus karajensis</name>
    <dbReference type="NCBI Taxonomy" id="195088"/>
    <lineage>
        <taxon>Bacteria</taxon>
        <taxon>Bacillati</taxon>
        <taxon>Bacillota</taxon>
        <taxon>Bacilli</taxon>
        <taxon>Bacillales</taxon>
        <taxon>Bacillaceae</taxon>
        <taxon>Halobacillus</taxon>
    </lineage>
</organism>
<evidence type="ECO:0000256" key="1">
    <source>
        <dbReference type="SAM" id="Phobius"/>
    </source>
</evidence>
<reference evidence="2 3" key="2">
    <citation type="submission" date="2014-05" db="EMBL/GenBank/DDBJ databases">
        <title>Draft genome sequence of Halobacillus karajensis HK-03.</title>
        <authorList>
            <person name="Khelaifia S."/>
            <person name="Croce O."/>
            <person name="Lagier J.C."/>
            <person name="Raoult D."/>
        </authorList>
    </citation>
    <scope>NUCLEOTIDE SEQUENCE [LARGE SCALE GENOMIC DNA]</scope>
    <source>
        <strain evidence="2 3">HD-03</strain>
    </source>
</reference>
<keyword evidence="1" id="KW-0812">Transmembrane</keyword>
<dbReference type="RefSeq" id="WP_035505831.1">
    <property type="nucleotide sequence ID" value="NZ_CCDH010000002.1"/>
</dbReference>
<keyword evidence="1" id="KW-0472">Membrane</keyword>
<sequence>MKKKGAIMEKRLQTLRYIDIVILLVGAIYLLLVGVTEKNLSIKILMTICLSNTLIRGIEAQWNGRKIASFFIYGFSLFLIFVLII</sequence>
<comment type="caution">
    <text evidence="2">The sequence shown here is derived from an EMBL/GenBank/DDBJ whole genome shotgun (WGS) entry which is preliminary data.</text>
</comment>
<feature type="transmembrane region" description="Helical" evidence="1">
    <location>
        <begin position="67"/>
        <end position="84"/>
    </location>
</feature>
<protein>
    <submittedName>
        <fullName evidence="2">Uncharacterized protein</fullName>
    </submittedName>
</protein>
<keyword evidence="3" id="KW-1185">Reference proteome</keyword>
<name>A0A024P381_9BACI</name>
<feature type="transmembrane region" description="Helical" evidence="1">
    <location>
        <begin position="15"/>
        <end position="34"/>
    </location>
</feature>
<dbReference type="EMBL" id="CCDI010000001">
    <property type="protein sequence ID" value="CDQ22488.1"/>
    <property type="molecule type" value="Genomic_DNA"/>
</dbReference>